<keyword evidence="3" id="KW-1185">Reference proteome</keyword>
<dbReference type="PANTHER" id="PTHR43413">
    <property type="entry name" value="TRANSCRIPTIONAL REGULATOR, ASNC FAMILY"/>
    <property type="match status" value="1"/>
</dbReference>
<dbReference type="InterPro" id="IPR019887">
    <property type="entry name" value="Tscrpt_reg_AsnC/Lrp_C"/>
</dbReference>
<dbReference type="InterPro" id="IPR011008">
    <property type="entry name" value="Dimeric_a/b-barrel"/>
</dbReference>
<dbReference type="HOGENOM" id="CLU_1559559_0_0_2"/>
<dbReference type="Proteomes" id="UP000006101">
    <property type="component" value="Chromosome"/>
</dbReference>
<gene>
    <name evidence="2" type="ORF">NKOR_07145</name>
</gene>
<organism evidence="2 3">
    <name type="scientific">Candidatus Nitrosopumilus koreensis AR1</name>
    <dbReference type="NCBI Taxonomy" id="1229908"/>
    <lineage>
        <taxon>Archaea</taxon>
        <taxon>Nitrososphaerota</taxon>
        <taxon>Nitrososphaeria</taxon>
        <taxon>Nitrosopumilales</taxon>
        <taxon>Nitrosopumilaceae</taxon>
        <taxon>Nitrosopumilus</taxon>
    </lineage>
</organism>
<dbReference type="SUPFAM" id="SSF54909">
    <property type="entry name" value="Dimeric alpha+beta barrel"/>
    <property type="match status" value="2"/>
</dbReference>
<dbReference type="STRING" id="1229908.NKOR_07145"/>
<dbReference type="KEGG" id="nkr:NKOR_07145"/>
<dbReference type="Gene3D" id="3.30.70.920">
    <property type="match status" value="2"/>
</dbReference>
<dbReference type="EMBL" id="CP003842">
    <property type="protein sequence ID" value="AFS81296.1"/>
    <property type="molecule type" value="Genomic_DNA"/>
</dbReference>
<sequence length="175" mass="19551">MAKAYVLMNCNLGSEKEIISSLKNMEGIKGVHGTFGLYDIVAQIELDSEEKIQQVVTKQIRKMPKIRSTMTLIRSESGELFQPSDKLIGAMLGQNIVKAYVVIHCEKGEEYPILKDLSHIPEVKEADVVFGLYDVICIVESSSDEILDNVITKAIRKIPHIVSSMTLNVIKEQES</sequence>
<dbReference type="RefSeq" id="WP_014963677.1">
    <property type="nucleotide sequence ID" value="NC_018655.1"/>
</dbReference>
<dbReference type="Pfam" id="PF01037">
    <property type="entry name" value="AsnC_trans_reg"/>
    <property type="match status" value="2"/>
</dbReference>
<feature type="domain" description="Transcription regulator AsnC/Lrp ligand binding" evidence="1">
    <location>
        <begin position="103"/>
        <end position="171"/>
    </location>
</feature>
<evidence type="ECO:0000313" key="3">
    <source>
        <dbReference type="Proteomes" id="UP000006101"/>
    </source>
</evidence>
<dbReference type="AlphaFoldDB" id="K0BA15"/>
<feature type="domain" description="Transcription regulator AsnC/Lrp ligand binding" evidence="1">
    <location>
        <begin position="11"/>
        <end position="73"/>
    </location>
</feature>
<dbReference type="InterPro" id="IPR050684">
    <property type="entry name" value="HTH-Siroheme_Decarb"/>
</dbReference>
<dbReference type="PANTHER" id="PTHR43413:SF6">
    <property type="entry name" value="REGULATORY PROTEIN ASNC"/>
    <property type="match status" value="1"/>
</dbReference>
<protein>
    <submittedName>
        <fullName evidence="2">AsnC family transcriptional regulator</fullName>
    </submittedName>
</protein>
<reference evidence="2 3" key="1">
    <citation type="journal article" date="2012" name="J. Bacteriol.">
        <title>Draft Genome Sequence of an Ammonia-Oxidizing Archaeon, "Candidatus Nitrosopumilus koreensis" AR1, from Marine Sediment.</title>
        <authorList>
            <person name="Park S.J."/>
            <person name="Kim J.G."/>
            <person name="Jung M.Y."/>
            <person name="Kim S.J."/>
            <person name="Cha I.T."/>
            <person name="Kwon K."/>
            <person name="Lee J.H."/>
            <person name="Rhee S.K."/>
        </authorList>
    </citation>
    <scope>NUCLEOTIDE SEQUENCE [LARGE SCALE GENOMIC DNA]</scope>
    <source>
        <strain evidence="2 3">AR1</strain>
    </source>
</reference>
<evidence type="ECO:0000313" key="2">
    <source>
        <dbReference type="EMBL" id="AFS81296.1"/>
    </source>
</evidence>
<proteinExistence type="predicted"/>
<name>K0BA15_9ARCH</name>
<evidence type="ECO:0000259" key="1">
    <source>
        <dbReference type="Pfam" id="PF01037"/>
    </source>
</evidence>
<dbReference type="GeneID" id="13725449"/>
<dbReference type="PATRIC" id="fig|1229908.8.peg.1550"/>
<accession>K0BA15</accession>